<reference evidence="1 2" key="1">
    <citation type="submission" date="2016-10" db="EMBL/GenBank/DDBJ databases">
        <authorList>
            <person name="de Groot N.N."/>
        </authorList>
    </citation>
    <scope>NUCLEOTIDE SEQUENCE [LARGE SCALE GENOMIC DNA]</scope>
    <source>
        <strain evidence="1 2">Z108</strain>
    </source>
</reference>
<evidence type="ECO:0008006" key="3">
    <source>
        <dbReference type="Google" id="ProtNLM"/>
    </source>
</evidence>
<proteinExistence type="predicted"/>
<dbReference type="AlphaFoldDB" id="A0A1I3GAJ4"/>
<dbReference type="CDD" id="cd00229">
    <property type="entry name" value="SGNH_hydrolase"/>
    <property type="match status" value="1"/>
</dbReference>
<accession>A0A1I3GAJ4</accession>
<dbReference type="RefSeq" id="WP_075444870.1">
    <property type="nucleotide sequence ID" value="NZ_FOQK01000021.1"/>
</dbReference>
<dbReference type="SUPFAM" id="SSF52266">
    <property type="entry name" value="SGNH hydrolase"/>
    <property type="match status" value="1"/>
</dbReference>
<dbReference type="EMBL" id="FOQK01000021">
    <property type="protein sequence ID" value="SFI20479.1"/>
    <property type="molecule type" value="Genomic_DNA"/>
</dbReference>
<sequence>MDKKKPFIFFLIIILLTIGGLLASKFIKHEKSQNERLVRLESMGATVSYLKEKQQQANNYYEYTTDYTDDSFNYFAIGNSLTLINGNWGRGICSTRPDNDYFHLIVKELENTQGKVVAYPYNYADWERSNDRNFCLDLLDVYLSDKLNLVTIQLGENVADKTTFEQDLESLIAYVHAKAPKAKIIIIGDFWDKERNTIRQTAAQNTNCPFADISAIINNKEYQSKEGNECLGKDGNTIKVSAAAATHPSDKGMQYIANAVLKAMLVE</sequence>
<dbReference type="OrthoDB" id="9779041at2"/>
<dbReference type="InterPro" id="IPR036514">
    <property type="entry name" value="SGNH_hydro_sf"/>
</dbReference>
<gene>
    <name evidence="1" type="ORF">SAMN04487861_12119</name>
</gene>
<organism evidence="1 2">
    <name type="scientific">Selenomonas ruminantium</name>
    <dbReference type="NCBI Taxonomy" id="971"/>
    <lineage>
        <taxon>Bacteria</taxon>
        <taxon>Bacillati</taxon>
        <taxon>Bacillota</taxon>
        <taxon>Negativicutes</taxon>
        <taxon>Selenomonadales</taxon>
        <taxon>Selenomonadaceae</taxon>
        <taxon>Selenomonas</taxon>
    </lineage>
</organism>
<dbReference type="Proteomes" id="UP000183639">
    <property type="component" value="Unassembled WGS sequence"/>
</dbReference>
<evidence type="ECO:0000313" key="1">
    <source>
        <dbReference type="EMBL" id="SFI20479.1"/>
    </source>
</evidence>
<evidence type="ECO:0000313" key="2">
    <source>
        <dbReference type="Proteomes" id="UP000183639"/>
    </source>
</evidence>
<protein>
    <recommendedName>
        <fullName evidence="3">SGNH/GDSL hydrolase family protein</fullName>
    </recommendedName>
</protein>
<name>A0A1I3GAJ4_SELRU</name>
<dbReference type="Gene3D" id="3.40.50.1110">
    <property type="entry name" value="SGNH hydrolase"/>
    <property type="match status" value="1"/>
</dbReference>